<gene>
    <name evidence="1" type="ORF">Csa_5G528430</name>
</gene>
<keyword evidence="2" id="KW-1185">Reference proteome</keyword>
<reference evidence="1 2" key="4">
    <citation type="journal article" date="2011" name="BMC Genomics">
        <title>RNA-Seq improves annotation of protein-coding genes in the cucumber genome.</title>
        <authorList>
            <person name="Li Z."/>
            <person name="Zhang Z."/>
            <person name="Yan P."/>
            <person name="Huang S."/>
            <person name="Fei Z."/>
            <person name="Lin K."/>
        </authorList>
    </citation>
    <scope>NUCLEOTIDE SEQUENCE [LARGE SCALE GENOMIC DNA]</scope>
    <source>
        <strain evidence="2">cv. 9930</strain>
    </source>
</reference>
<accession>A0A0A0KUJ7</accession>
<dbReference type="EMBL" id="CM002926">
    <property type="protein sequence ID" value="KGN51406.1"/>
    <property type="molecule type" value="Genomic_DNA"/>
</dbReference>
<organism evidence="1 2">
    <name type="scientific">Cucumis sativus</name>
    <name type="common">Cucumber</name>
    <dbReference type="NCBI Taxonomy" id="3659"/>
    <lineage>
        <taxon>Eukaryota</taxon>
        <taxon>Viridiplantae</taxon>
        <taxon>Streptophyta</taxon>
        <taxon>Embryophyta</taxon>
        <taxon>Tracheophyta</taxon>
        <taxon>Spermatophyta</taxon>
        <taxon>Magnoliopsida</taxon>
        <taxon>eudicotyledons</taxon>
        <taxon>Gunneridae</taxon>
        <taxon>Pentapetalae</taxon>
        <taxon>rosids</taxon>
        <taxon>fabids</taxon>
        <taxon>Cucurbitales</taxon>
        <taxon>Cucurbitaceae</taxon>
        <taxon>Benincaseae</taxon>
        <taxon>Cucumis</taxon>
    </lineage>
</organism>
<protein>
    <recommendedName>
        <fullName evidence="3">G-patch domain-containing protein</fullName>
    </recommendedName>
</protein>
<reference evidence="1 2" key="3">
    <citation type="journal article" date="2010" name="BMC Genomics">
        <title>Transcriptome sequencing and comparative analysis of cucumber flowers with different sex types.</title>
        <authorList>
            <person name="Guo S."/>
            <person name="Zheng Y."/>
            <person name="Joung J.G."/>
            <person name="Liu S."/>
            <person name="Zhang Z."/>
            <person name="Crasta O.R."/>
            <person name="Sobral B.W."/>
            <person name="Xu Y."/>
            <person name="Huang S."/>
            <person name="Fei Z."/>
        </authorList>
    </citation>
    <scope>NUCLEOTIDE SEQUENCE [LARGE SCALE GENOMIC DNA]</scope>
    <source>
        <strain evidence="2">cv. 9930</strain>
    </source>
</reference>
<reference evidence="1 2" key="2">
    <citation type="journal article" date="2009" name="PLoS ONE">
        <title>An integrated genetic and cytogenetic map of the cucumber genome.</title>
        <authorList>
            <person name="Ren Y."/>
            <person name="Zhang Z."/>
            <person name="Liu J."/>
            <person name="Staub J.E."/>
            <person name="Han Y."/>
            <person name="Cheng Z."/>
            <person name="Li X."/>
            <person name="Lu J."/>
            <person name="Miao H."/>
            <person name="Kang H."/>
            <person name="Xie B."/>
            <person name="Gu X."/>
            <person name="Wang X."/>
            <person name="Du Y."/>
            <person name="Jin W."/>
            <person name="Huang S."/>
        </authorList>
    </citation>
    <scope>NUCLEOTIDE SEQUENCE [LARGE SCALE GENOMIC DNA]</scope>
    <source>
        <strain evidence="2">cv. 9930</strain>
    </source>
</reference>
<sequence>MDRYMSKTSLMIAKPMIKSGFQMTKGLGKNNQGGSELFSLPKAKEKFGLGFKPMAFDWEKVRAKKKKKETHDLRDAK</sequence>
<name>A0A0A0KUJ7_CUCSA</name>
<evidence type="ECO:0008006" key="3">
    <source>
        <dbReference type="Google" id="ProtNLM"/>
    </source>
</evidence>
<dbReference type="AlphaFoldDB" id="A0A0A0KUJ7"/>
<dbReference type="Gramene" id="KGN51406">
    <property type="protein sequence ID" value="KGN51406"/>
    <property type="gene ID" value="Csa_5G528430"/>
</dbReference>
<proteinExistence type="predicted"/>
<evidence type="ECO:0000313" key="1">
    <source>
        <dbReference type="EMBL" id="KGN51406.1"/>
    </source>
</evidence>
<evidence type="ECO:0000313" key="2">
    <source>
        <dbReference type="Proteomes" id="UP000029981"/>
    </source>
</evidence>
<reference evidence="1 2" key="1">
    <citation type="journal article" date="2009" name="Nat. Genet.">
        <title>The genome of the cucumber, Cucumis sativus L.</title>
        <authorList>
            <person name="Huang S."/>
            <person name="Li R."/>
            <person name="Zhang Z."/>
            <person name="Li L."/>
            <person name="Gu X."/>
            <person name="Fan W."/>
            <person name="Lucas W.J."/>
            <person name="Wang X."/>
            <person name="Xie B."/>
            <person name="Ni P."/>
            <person name="Ren Y."/>
            <person name="Zhu H."/>
            <person name="Li J."/>
            <person name="Lin K."/>
            <person name="Jin W."/>
            <person name="Fei Z."/>
            <person name="Li G."/>
            <person name="Staub J."/>
            <person name="Kilian A."/>
            <person name="van der Vossen E.A."/>
            <person name="Wu Y."/>
            <person name="Guo J."/>
            <person name="He J."/>
            <person name="Jia Z."/>
            <person name="Ren Y."/>
            <person name="Tian G."/>
            <person name="Lu Y."/>
            <person name="Ruan J."/>
            <person name="Qian W."/>
            <person name="Wang M."/>
            <person name="Huang Q."/>
            <person name="Li B."/>
            <person name="Xuan Z."/>
            <person name="Cao J."/>
            <person name="Asan"/>
            <person name="Wu Z."/>
            <person name="Zhang J."/>
            <person name="Cai Q."/>
            <person name="Bai Y."/>
            <person name="Zhao B."/>
            <person name="Han Y."/>
            <person name="Li Y."/>
            <person name="Li X."/>
            <person name="Wang S."/>
            <person name="Shi Q."/>
            <person name="Liu S."/>
            <person name="Cho W.K."/>
            <person name="Kim J.Y."/>
            <person name="Xu Y."/>
            <person name="Heller-Uszynska K."/>
            <person name="Miao H."/>
            <person name="Cheng Z."/>
            <person name="Zhang S."/>
            <person name="Wu J."/>
            <person name="Yang Y."/>
            <person name="Kang H."/>
            <person name="Li M."/>
            <person name="Liang H."/>
            <person name="Ren X."/>
            <person name="Shi Z."/>
            <person name="Wen M."/>
            <person name="Jian M."/>
            <person name="Yang H."/>
            <person name="Zhang G."/>
            <person name="Yang Z."/>
            <person name="Chen R."/>
            <person name="Liu S."/>
            <person name="Li J."/>
            <person name="Ma L."/>
            <person name="Liu H."/>
            <person name="Zhou Y."/>
            <person name="Zhao J."/>
            <person name="Fang X."/>
            <person name="Li G."/>
            <person name="Fang L."/>
            <person name="Li Y."/>
            <person name="Liu D."/>
            <person name="Zheng H."/>
            <person name="Zhang Y."/>
            <person name="Qin N."/>
            <person name="Li Z."/>
            <person name="Yang G."/>
            <person name="Yang S."/>
            <person name="Bolund L."/>
            <person name="Kristiansen K."/>
            <person name="Zheng H."/>
            <person name="Li S."/>
            <person name="Zhang X."/>
            <person name="Yang H."/>
            <person name="Wang J."/>
            <person name="Sun R."/>
            <person name="Zhang B."/>
            <person name="Jiang S."/>
            <person name="Wang J."/>
            <person name="Du Y."/>
            <person name="Li S."/>
        </authorList>
    </citation>
    <scope>NUCLEOTIDE SEQUENCE [LARGE SCALE GENOMIC DNA]</scope>
    <source>
        <strain evidence="2">cv. 9930</strain>
    </source>
</reference>
<dbReference type="Proteomes" id="UP000029981">
    <property type="component" value="Chromosome 5"/>
</dbReference>